<proteinExistence type="predicted"/>
<feature type="region of interest" description="Disordered" evidence="1">
    <location>
        <begin position="1"/>
        <end position="36"/>
    </location>
</feature>
<name>A0A382BLH3_9ZZZZ</name>
<evidence type="ECO:0000256" key="1">
    <source>
        <dbReference type="SAM" id="MobiDB-lite"/>
    </source>
</evidence>
<evidence type="ECO:0000313" key="2">
    <source>
        <dbReference type="EMBL" id="SVB14696.1"/>
    </source>
</evidence>
<organism evidence="2">
    <name type="scientific">marine metagenome</name>
    <dbReference type="NCBI Taxonomy" id="408172"/>
    <lineage>
        <taxon>unclassified sequences</taxon>
        <taxon>metagenomes</taxon>
        <taxon>ecological metagenomes</taxon>
    </lineage>
</organism>
<dbReference type="EMBL" id="UINC01030384">
    <property type="protein sequence ID" value="SVB14696.1"/>
    <property type="molecule type" value="Genomic_DNA"/>
</dbReference>
<sequence length="36" mass="3758">MAGKDKGGRASKTPASKTAKEKRQAKKDKKAAKGSL</sequence>
<dbReference type="AlphaFoldDB" id="A0A382BLH3"/>
<accession>A0A382BLH3</accession>
<feature type="compositionally biased region" description="Basic residues" evidence="1">
    <location>
        <begin position="23"/>
        <end position="36"/>
    </location>
</feature>
<protein>
    <submittedName>
        <fullName evidence="2">Uncharacterized protein</fullName>
    </submittedName>
</protein>
<gene>
    <name evidence="2" type="ORF">METZ01_LOCUS167550</name>
</gene>
<reference evidence="2" key="1">
    <citation type="submission" date="2018-05" db="EMBL/GenBank/DDBJ databases">
        <authorList>
            <person name="Lanie J.A."/>
            <person name="Ng W.-L."/>
            <person name="Kazmierczak K.M."/>
            <person name="Andrzejewski T.M."/>
            <person name="Davidsen T.M."/>
            <person name="Wayne K.J."/>
            <person name="Tettelin H."/>
            <person name="Glass J.I."/>
            <person name="Rusch D."/>
            <person name="Podicherti R."/>
            <person name="Tsui H.-C.T."/>
            <person name="Winkler M.E."/>
        </authorList>
    </citation>
    <scope>NUCLEOTIDE SEQUENCE</scope>
</reference>